<name>A0ABV1A6H6_9TELE</name>
<organism evidence="4 5">
    <name type="scientific">Ameca splendens</name>
    <dbReference type="NCBI Taxonomy" id="208324"/>
    <lineage>
        <taxon>Eukaryota</taxon>
        <taxon>Metazoa</taxon>
        <taxon>Chordata</taxon>
        <taxon>Craniata</taxon>
        <taxon>Vertebrata</taxon>
        <taxon>Euteleostomi</taxon>
        <taxon>Actinopterygii</taxon>
        <taxon>Neopterygii</taxon>
        <taxon>Teleostei</taxon>
        <taxon>Neoteleostei</taxon>
        <taxon>Acanthomorphata</taxon>
        <taxon>Ovalentaria</taxon>
        <taxon>Atherinomorphae</taxon>
        <taxon>Cyprinodontiformes</taxon>
        <taxon>Goodeidae</taxon>
        <taxon>Ameca</taxon>
    </lineage>
</organism>
<proteinExistence type="inferred from homology"/>
<dbReference type="EMBL" id="JAHRIP010084889">
    <property type="protein sequence ID" value="MEQ2313774.1"/>
    <property type="molecule type" value="Genomic_DNA"/>
</dbReference>
<accession>A0ABV1A6H6</accession>
<feature type="transmembrane region" description="Helical" evidence="3">
    <location>
        <begin position="225"/>
        <end position="244"/>
    </location>
</feature>
<evidence type="ECO:0000313" key="4">
    <source>
        <dbReference type="EMBL" id="MEQ2313774.1"/>
    </source>
</evidence>
<dbReference type="PANTHER" id="PTHR14096">
    <property type="entry name" value="APOLIPOPROTEIN L"/>
    <property type="match status" value="1"/>
</dbReference>
<feature type="coiled-coil region" evidence="2">
    <location>
        <begin position="262"/>
        <end position="296"/>
    </location>
</feature>
<gene>
    <name evidence="4" type="ORF">AMECASPLE_005449</name>
</gene>
<evidence type="ECO:0000256" key="1">
    <source>
        <dbReference type="ARBA" id="ARBA00010090"/>
    </source>
</evidence>
<evidence type="ECO:0008006" key="6">
    <source>
        <dbReference type="Google" id="ProtNLM"/>
    </source>
</evidence>
<keyword evidence="3" id="KW-0812">Transmembrane</keyword>
<feature type="transmembrane region" description="Helical" evidence="3">
    <location>
        <begin position="193"/>
        <end position="213"/>
    </location>
</feature>
<dbReference type="InterPro" id="IPR008405">
    <property type="entry name" value="ApoL"/>
</dbReference>
<dbReference type="Gene3D" id="1.20.1170.10">
    <property type="match status" value="1"/>
</dbReference>
<comment type="similarity">
    <text evidence="1">Belongs to the apolipoprotein L family.</text>
</comment>
<comment type="caution">
    <text evidence="4">The sequence shown here is derived from an EMBL/GenBank/DDBJ whole genome shotgun (WGS) entry which is preliminary data.</text>
</comment>
<sequence length="598" mass="65314">MDDSDVLVTKINEWVDLQKRCAKKLSRLADELEEAVKAANVTKVVGSSVSVGGAAAMTAAGVLTVLTGGIALPVLATVGAVGAVASGTSLLTSVGSEAYSASKTKDIMNEAKQILDKLQSLEQEIKDLTKPLKSVQGQASSSCDDDDDANIMEALLRSEARQHGLSLSHSVRIGKVCRLPQFNISRRIMANEILLAASATIVVQALLLAARQGGKKVASSVGKKAASAAVGCVAGGAVGLLFSVPELVSDCQNLDNNETEASKTLRENAKAVRISAEEMEEELQKIREALQKLARIKFIIQKKDRSQNEKKELIEHAIKHATDQVVKEWLIHNAESVDFFNLVDLFYSIQQRLSEEWEKKKEKEKDREKKKIELVFLAHGEIENSMIPALCLLPLTSITDVLLYSPWNCLLFPEAAYSIATGTIQPHDRLFGCSKQLECPFSPEAHTTFNLPNYWNSMRNTGVQPVPKIMVSPVGTSNDKAFEYFIALENNFGAPAANRYLIPYLAPGFGRVPFFVVTLASSLVLFLSGYEATVHLAACLGKSPSGTRMMEDYLKWQYAYTVDNTGMTVPSETIRSTHSPLFKMFRAVFGDVFPSFNG</sequence>
<keyword evidence="3" id="KW-1133">Transmembrane helix</keyword>
<feature type="coiled-coil region" evidence="2">
    <location>
        <begin position="104"/>
        <end position="138"/>
    </location>
</feature>
<evidence type="ECO:0000256" key="3">
    <source>
        <dbReference type="SAM" id="Phobius"/>
    </source>
</evidence>
<protein>
    <recommendedName>
        <fullName evidence="6">Apolipoprotein L3</fullName>
    </recommendedName>
</protein>
<evidence type="ECO:0000313" key="5">
    <source>
        <dbReference type="Proteomes" id="UP001469553"/>
    </source>
</evidence>
<keyword evidence="2" id="KW-0175">Coiled coil</keyword>
<dbReference type="Proteomes" id="UP001469553">
    <property type="component" value="Unassembled WGS sequence"/>
</dbReference>
<keyword evidence="5" id="KW-1185">Reference proteome</keyword>
<reference evidence="4 5" key="1">
    <citation type="submission" date="2021-06" db="EMBL/GenBank/DDBJ databases">
        <authorList>
            <person name="Palmer J.M."/>
        </authorList>
    </citation>
    <scope>NUCLEOTIDE SEQUENCE [LARGE SCALE GENOMIC DNA]</scope>
    <source>
        <strain evidence="4 5">AS_MEX2019</strain>
        <tissue evidence="4">Muscle</tissue>
    </source>
</reference>
<dbReference type="PANTHER" id="PTHR14096:SF28">
    <property type="entry name" value="APOLIPOPROTEIN L, 1-RELATED"/>
    <property type="match status" value="1"/>
</dbReference>
<keyword evidence="3" id="KW-0472">Membrane</keyword>
<evidence type="ECO:0000256" key="2">
    <source>
        <dbReference type="SAM" id="Coils"/>
    </source>
</evidence>